<proteinExistence type="predicted"/>
<evidence type="ECO:0000313" key="1">
    <source>
        <dbReference type="EMBL" id="PXY27396.1"/>
    </source>
</evidence>
<gene>
    <name evidence="1" type="ORF">BAY60_13255</name>
</gene>
<dbReference type="AlphaFoldDB" id="A0A2V4AZT3"/>
<evidence type="ECO:0000313" key="2">
    <source>
        <dbReference type="Proteomes" id="UP000249915"/>
    </source>
</evidence>
<sequence length="72" mass="7700">MSNGTYDELETQKKAALASIAQLDADDEVGPGAPHTDDIALLDVLPYLTLNLAEAPRAHLRRLLAPGTSRCN</sequence>
<dbReference type="Proteomes" id="UP000249915">
    <property type="component" value="Unassembled WGS sequence"/>
</dbReference>
<name>A0A2V4AZT3_9PSEU</name>
<keyword evidence="2" id="KW-1185">Reference proteome</keyword>
<dbReference type="EMBL" id="MASW01000002">
    <property type="protein sequence ID" value="PXY27396.1"/>
    <property type="molecule type" value="Genomic_DNA"/>
</dbReference>
<comment type="caution">
    <text evidence="1">The sequence shown here is derived from an EMBL/GenBank/DDBJ whole genome shotgun (WGS) entry which is preliminary data.</text>
</comment>
<accession>A0A2V4AZT3</accession>
<reference evidence="1 2" key="1">
    <citation type="submission" date="2016-07" db="EMBL/GenBank/DDBJ databases">
        <title>Draft genome sequence of Prauserella muralis DSM 45305, isolated from a mould-covered wall in an indoor environment.</title>
        <authorList>
            <person name="Ruckert C."/>
            <person name="Albersmeier A."/>
            <person name="Jiang C.-L."/>
            <person name="Jiang Y."/>
            <person name="Kalinowski J."/>
            <person name="Schneider O."/>
            <person name="Winkler A."/>
            <person name="Zotchev S.B."/>
        </authorList>
    </citation>
    <scope>NUCLEOTIDE SEQUENCE [LARGE SCALE GENOMIC DNA]</scope>
    <source>
        <strain evidence="1 2">DSM 45305</strain>
    </source>
</reference>
<organism evidence="1 2">
    <name type="scientific">Prauserella muralis</name>
    <dbReference type="NCBI Taxonomy" id="588067"/>
    <lineage>
        <taxon>Bacteria</taxon>
        <taxon>Bacillati</taxon>
        <taxon>Actinomycetota</taxon>
        <taxon>Actinomycetes</taxon>
        <taxon>Pseudonocardiales</taxon>
        <taxon>Pseudonocardiaceae</taxon>
        <taxon>Prauserella</taxon>
    </lineage>
</organism>
<protein>
    <submittedName>
        <fullName evidence="1">Uncharacterized protein</fullName>
    </submittedName>
</protein>